<evidence type="ECO:0000256" key="3">
    <source>
        <dbReference type="SAM" id="SignalP"/>
    </source>
</evidence>
<keyword evidence="2" id="KW-0812">Transmembrane</keyword>
<feature type="compositionally biased region" description="Low complexity" evidence="1">
    <location>
        <begin position="473"/>
        <end position="502"/>
    </location>
</feature>
<feature type="region of interest" description="Disordered" evidence="1">
    <location>
        <begin position="440"/>
        <end position="510"/>
    </location>
</feature>
<keyword evidence="2" id="KW-1133">Transmembrane helix</keyword>
<evidence type="ECO:0000313" key="4">
    <source>
        <dbReference type="EMBL" id="TQB76371.1"/>
    </source>
</evidence>
<keyword evidence="3" id="KW-0732">Signal</keyword>
<feature type="region of interest" description="Disordered" evidence="1">
    <location>
        <begin position="399"/>
        <end position="419"/>
    </location>
</feature>
<keyword evidence="2" id="KW-0472">Membrane</keyword>
<evidence type="ECO:0000256" key="2">
    <source>
        <dbReference type="SAM" id="Phobius"/>
    </source>
</evidence>
<feature type="signal peptide" evidence="3">
    <location>
        <begin position="1"/>
        <end position="31"/>
    </location>
</feature>
<dbReference type="AlphaFoldDB" id="A0A507R6H8"/>
<organism evidence="4 5">
    <name type="scientific">Monascus purpureus</name>
    <name type="common">Red mold</name>
    <name type="synonym">Monascus anka</name>
    <dbReference type="NCBI Taxonomy" id="5098"/>
    <lineage>
        <taxon>Eukaryota</taxon>
        <taxon>Fungi</taxon>
        <taxon>Dikarya</taxon>
        <taxon>Ascomycota</taxon>
        <taxon>Pezizomycotina</taxon>
        <taxon>Eurotiomycetes</taxon>
        <taxon>Eurotiomycetidae</taxon>
        <taxon>Eurotiales</taxon>
        <taxon>Aspergillaceae</taxon>
        <taxon>Monascus</taxon>
    </lineage>
</organism>
<keyword evidence="5" id="KW-1185">Reference proteome</keyword>
<accession>A0A507R6H8</accession>
<reference evidence="4 5" key="1">
    <citation type="submission" date="2019-06" db="EMBL/GenBank/DDBJ databases">
        <title>Wine fermentation using esterase from Monascus purpureus.</title>
        <authorList>
            <person name="Geng C."/>
            <person name="Zhang Y."/>
        </authorList>
    </citation>
    <scope>NUCLEOTIDE SEQUENCE [LARGE SCALE GENOMIC DNA]</scope>
    <source>
        <strain evidence="4">HQ1</strain>
    </source>
</reference>
<dbReference type="OrthoDB" id="4225201at2759"/>
<protein>
    <submittedName>
        <fullName evidence="4">Uncharacterized protein</fullName>
    </submittedName>
</protein>
<sequence length="510" mass="56794">MPSPFKATVLFPLSLVALLSLPILLTRGACAAANPLDPVGNSYVPSLQSNKDTTVSFQVPYWKCDDGSDLELSFELNIRGASQTCAGWGMFLNGVELSYDGKGPFASGSDTIYSYLDGTELRVNWQNTCVSAPPDASHERAAQILTVNINRVGEVPTEDDFGFTLSFTRLRRPEILRFSKTPINLSDDDLDIDCWLKPGDTDRLENWPVTGIIENGPPLEKTEFRGKGLQGLGAQVLDLHRQTAGKEHQIHIPLQHSSPREDEQANPLKSFARRAEASMEEDSHTESTWDDRFKDHAVPPPRMGITLSNEVKAFFRNGAVILLIVAIGALLFRIFRNTTQCQRRRAELATKREERRKRRAYKFAARRLRWKRWWEGRSRHESRSNGSAYDLEELGYAEQPRQPDTESDGNSEQETMPSEIPEILGLRRALEFVGELVRNGDCGAERSPGSQRYPLPTRDASAHSAPSSVVGLTTVYSSRASSLSSLDTTSSLTLDTLETAETQPPPPYQA</sequence>
<dbReference type="STRING" id="5098.A0A507R6H8"/>
<feature type="transmembrane region" description="Helical" evidence="2">
    <location>
        <begin position="314"/>
        <end position="335"/>
    </location>
</feature>
<evidence type="ECO:0000256" key="1">
    <source>
        <dbReference type="SAM" id="MobiDB-lite"/>
    </source>
</evidence>
<dbReference type="EMBL" id="VIFY01000010">
    <property type="protein sequence ID" value="TQB76371.1"/>
    <property type="molecule type" value="Genomic_DNA"/>
</dbReference>
<feature type="chain" id="PRO_5021244991" evidence="3">
    <location>
        <begin position="32"/>
        <end position="510"/>
    </location>
</feature>
<dbReference type="Proteomes" id="UP000319663">
    <property type="component" value="Unassembled WGS sequence"/>
</dbReference>
<proteinExistence type="predicted"/>
<comment type="caution">
    <text evidence="4">The sequence shown here is derived from an EMBL/GenBank/DDBJ whole genome shotgun (WGS) entry which is preliminary data.</text>
</comment>
<feature type="region of interest" description="Disordered" evidence="1">
    <location>
        <begin position="274"/>
        <end position="295"/>
    </location>
</feature>
<evidence type="ECO:0000313" key="5">
    <source>
        <dbReference type="Proteomes" id="UP000319663"/>
    </source>
</evidence>
<name>A0A507R6H8_MONPU</name>
<gene>
    <name evidence="4" type="ORF">MPDQ_000194</name>
</gene>